<dbReference type="AlphaFoldDB" id="A0A1D6NP07"/>
<evidence type="ECO:0000256" key="2">
    <source>
        <dbReference type="SAM" id="SignalP"/>
    </source>
</evidence>
<feature type="signal peptide" evidence="2">
    <location>
        <begin position="1"/>
        <end position="27"/>
    </location>
</feature>
<protein>
    <submittedName>
        <fullName evidence="3">Putative pectinesterase 67</fullName>
    </submittedName>
</protein>
<name>A0A1D6NP07_MAIZE</name>
<accession>A0A1D6NP07</accession>
<gene>
    <name evidence="3" type="ORF">ZEAMMB73_Zm00001d044585</name>
</gene>
<evidence type="ECO:0000256" key="1">
    <source>
        <dbReference type="SAM" id="MobiDB-lite"/>
    </source>
</evidence>
<evidence type="ECO:0000313" key="3">
    <source>
        <dbReference type="EMBL" id="ONM41830.1"/>
    </source>
</evidence>
<reference evidence="3" key="1">
    <citation type="submission" date="2015-12" db="EMBL/GenBank/DDBJ databases">
        <title>Update maize B73 reference genome by single molecule sequencing technologies.</title>
        <authorList>
            <consortium name="Maize Genome Sequencing Project"/>
            <person name="Ware D."/>
        </authorList>
    </citation>
    <scope>NUCLEOTIDE SEQUENCE [LARGE SCALE GENOMIC DNA]</scope>
    <source>
        <tissue evidence="3">Seedling</tissue>
    </source>
</reference>
<sequence length="111" mass="11542">MARPRLLLTFLLAAAAVLTTVPGVALAKSKLAKKSDDVVNGPLLTEKIQAKKTLIVGPDEEFKTAAASSSSRARCTASGRCTWAASPRPTRASSSQTPTSPRPSTRPAGQP</sequence>
<keyword evidence="2" id="KW-0732">Signal</keyword>
<organism evidence="3">
    <name type="scientific">Zea mays</name>
    <name type="common">Maize</name>
    <dbReference type="NCBI Taxonomy" id="4577"/>
    <lineage>
        <taxon>Eukaryota</taxon>
        <taxon>Viridiplantae</taxon>
        <taxon>Streptophyta</taxon>
        <taxon>Embryophyta</taxon>
        <taxon>Tracheophyta</taxon>
        <taxon>Spermatophyta</taxon>
        <taxon>Magnoliopsida</taxon>
        <taxon>Liliopsida</taxon>
        <taxon>Poales</taxon>
        <taxon>Poaceae</taxon>
        <taxon>PACMAD clade</taxon>
        <taxon>Panicoideae</taxon>
        <taxon>Andropogonodae</taxon>
        <taxon>Andropogoneae</taxon>
        <taxon>Tripsacinae</taxon>
        <taxon>Zea</taxon>
    </lineage>
</organism>
<feature type="region of interest" description="Disordered" evidence="1">
    <location>
        <begin position="78"/>
        <end position="111"/>
    </location>
</feature>
<dbReference type="EMBL" id="CM007649">
    <property type="protein sequence ID" value="ONM41830.1"/>
    <property type="molecule type" value="Genomic_DNA"/>
</dbReference>
<proteinExistence type="predicted"/>
<feature type="chain" id="PRO_5011173940" evidence="2">
    <location>
        <begin position="28"/>
        <end position="111"/>
    </location>
</feature>